<name>A0A7T0PAB9_9CORY</name>
<sequence length="252" mass="27125">MSDNNSPSTGGPGAGSPSAGLPSNGSSSTHAPAEQPQVDSERQAKESSAKKNPHKRHTARYRARRRAADILYEAESRDIDPVAIVEDRMALSRDESNGVAPIAQYTQDIVRGAAEELDLIDETIARYLSDDWEFHRLPAVDRAILRVGAWELLFNPEIPKATAVVEGVELASQYSTDKAAPYIHAVLDDIAQANSEDNPMVQNFLDPYADEIDPDADGADSDAVDAPDAEELSSFDLDAEAPEANSLAPEGN</sequence>
<dbReference type="AlphaFoldDB" id="A0A7T0PAB9"/>
<evidence type="ECO:0000256" key="7">
    <source>
        <dbReference type="SAM" id="MobiDB-lite"/>
    </source>
</evidence>
<evidence type="ECO:0000256" key="5">
    <source>
        <dbReference type="ARBA" id="ARBA00023163"/>
    </source>
</evidence>
<dbReference type="InterPro" id="IPR035926">
    <property type="entry name" value="NusB-like_sf"/>
</dbReference>
<comment type="similarity">
    <text evidence="1 6">Belongs to the NusB family.</text>
</comment>
<feature type="region of interest" description="Disordered" evidence="7">
    <location>
        <begin position="208"/>
        <end position="252"/>
    </location>
</feature>
<feature type="compositionally biased region" description="Basic and acidic residues" evidence="7">
    <location>
        <begin position="39"/>
        <end position="49"/>
    </location>
</feature>
<accession>A0A7T0PAB9</accession>
<dbReference type="GO" id="GO:0006353">
    <property type="term" value="P:DNA-templated transcription termination"/>
    <property type="evidence" value="ECO:0007669"/>
    <property type="project" value="UniProtKB-UniRule"/>
</dbReference>
<keyword evidence="3 6" id="KW-0694">RNA-binding</keyword>
<dbReference type="NCBIfam" id="TIGR01951">
    <property type="entry name" value="nusB"/>
    <property type="match status" value="1"/>
</dbReference>
<organism evidence="9 10">
    <name type="scientific">Corynebacterium lizhenjunii</name>
    <dbReference type="NCBI Taxonomy" id="2709394"/>
    <lineage>
        <taxon>Bacteria</taxon>
        <taxon>Bacillati</taxon>
        <taxon>Actinomycetota</taxon>
        <taxon>Actinomycetes</taxon>
        <taxon>Mycobacteriales</taxon>
        <taxon>Corynebacteriaceae</taxon>
        <taxon>Corynebacterium</taxon>
    </lineage>
</organism>
<evidence type="ECO:0000256" key="1">
    <source>
        <dbReference type="ARBA" id="ARBA00005952"/>
    </source>
</evidence>
<dbReference type="Proteomes" id="UP000594681">
    <property type="component" value="Chromosome"/>
</dbReference>
<dbReference type="KEGG" id="cliz:G7Y31_06305"/>
<keyword evidence="5 6" id="KW-0804">Transcription</keyword>
<reference evidence="9 10" key="1">
    <citation type="submission" date="2020-11" db="EMBL/GenBank/DDBJ databases">
        <title>Corynebacterium sp. ZJ-599.</title>
        <authorList>
            <person name="Zhou J."/>
        </authorList>
    </citation>
    <scope>NUCLEOTIDE SEQUENCE [LARGE SCALE GENOMIC DNA]</scope>
    <source>
        <strain evidence="9 10">ZJ-599</strain>
    </source>
</reference>
<keyword evidence="4 6" id="KW-0805">Transcription regulation</keyword>
<evidence type="ECO:0000256" key="2">
    <source>
        <dbReference type="ARBA" id="ARBA00022814"/>
    </source>
</evidence>
<evidence type="ECO:0000313" key="10">
    <source>
        <dbReference type="Proteomes" id="UP000594681"/>
    </source>
</evidence>
<comment type="function">
    <text evidence="6">Involved in transcription antitermination. Required for transcription of ribosomal RNA (rRNA) genes. Binds specifically to the boxA antiterminator sequence of the ribosomal RNA (rrn) operons.</text>
</comment>
<dbReference type="InterPro" id="IPR006027">
    <property type="entry name" value="NusB_RsmB_TIM44"/>
</dbReference>
<dbReference type="Gene3D" id="1.10.940.10">
    <property type="entry name" value="NusB-like"/>
    <property type="match status" value="1"/>
</dbReference>
<keyword evidence="2 6" id="KW-0889">Transcription antitermination</keyword>
<feature type="compositionally biased region" description="Acidic residues" evidence="7">
    <location>
        <begin position="208"/>
        <end position="241"/>
    </location>
</feature>
<protein>
    <recommendedName>
        <fullName evidence="6">Transcription antitermination protein NusB</fullName>
    </recommendedName>
    <alternativeName>
        <fullName evidence="6">Antitermination factor NusB</fullName>
    </alternativeName>
</protein>
<evidence type="ECO:0000313" key="9">
    <source>
        <dbReference type="EMBL" id="QPK78210.1"/>
    </source>
</evidence>
<evidence type="ECO:0000259" key="8">
    <source>
        <dbReference type="Pfam" id="PF01029"/>
    </source>
</evidence>
<dbReference type="GO" id="GO:0031564">
    <property type="term" value="P:transcription antitermination"/>
    <property type="evidence" value="ECO:0007669"/>
    <property type="project" value="UniProtKB-KW"/>
</dbReference>
<dbReference type="EMBL" id="CP064954">
    <property type="protein sequence ID" value="QPK78210.1"/>
    <property type="molecule type" value="Genomic_DNA"/>
</dbReference>
<dbReference type="InterPro" id="IPR011605">
    <property type="entry name" value="NusB_fam"/>
</dbReference>
<feature type="domain" description="NusB/RsmB/TIM44" evidence="8">
    <location>
        <begin position="62"/>
        <end position="191"/>
    </location>
</feature>
<proteinExistence type="inferred from homology"/>
<feature type="region of interest" description="Disordered" evidence="7">
    <location>
        <begin position="1"/>
        <end position="62"/>
    </location>
</feature>
<keyword evidence="10" id="KW-1185">Reference proteome</keyword>
<dbReference type="HAMAP" id="MF_00073">
    <property type="entry name" value="NusB"/>
    <property type="match status" value="1"/>
</dbReference>
<evidence type="ECO:0000256" key="6">
    <source>
        <dbReference type="HAMAP-Rule" id="MF_00073"/>
    </source>
</evidence>
<dbReference type="PANTHER" id="PTHR11078:SF3">
    <property type="entry name" value="ANTITERMINATION NUSB DOMAIN-CONTAINING PROTEIN"/>
    <property type="match status" value="1"/>
</dbReference>
<dbReference type="GO" id="GO:0003723">
    <property type="term" value="F:RNA binding"/>
    <property type="evidence" value="ECO:0007669"/>
    <property type="project" value="UniProtKB-UniRule"/>
</dbReference>
<evidence type="ECO:0000256" key="4">
    <source>
        <dbReference type="ARBA" id="ARBA00023015"/>
    </source>
</evidence>
<evidence type="ECO:0000256" key="3">
    <source>
        <dbReference type="ARBA" id="ARBA00022884"/>
    </source>
</evidence>
<dbReference type="Pfam" id="PF01029">
    <property type="entry name" value="NusB"/>
    <property type="match status" value="1"/>
</dbReference>
<feature type="compositionally biased region" description="Low complexity" evidence="7">
    <location>
        <begin position="1"/>
        <end position="29"/>
    </location>
</feature>
<gene>
    <name evidence="6 9" type="primary">nusB</name>
    <name evidence="9" type="ORF">G7Y31_06305</name>
</gene>
<feature type="compositionally biased region" description="Basic residues" evidence="7">
    <location>
        <begin position="51"/>
        <end position="62"/>
    </location>
</feature>
<dbReference type="SUPFAM" id="SSF48013">
    <property type="entry name" value="NusB-like"/>
    <property type="match status" value="1"/>
</dbReference>
<dbReference type="GO" id="GO:0005829">
    <property type="term" value="C:cytosol"/>
    <property type="evidence" value="ECO:0007669"/>
    <property type="project" value="TreeGrafter"/>
</dbReference>
<dbReference type="PANTHER" id="PTHR11078">
    <property type="entry name" value="N UTILIZATION SUBSTANCE PROTEIN B-RELATED"/>
    <property type="match status" value="1"/>
</dbReference>